<protein>
    <recommendedName>
        <fullName evidence="1">Anhydro-N-acetylmuramic acid kinase</fullName>
        <ecNumber evidence="1">2.7.1.170</ecNumber>
    </recommendedName>
    <alternativeName>
        <fullName evidence="1">AnhMurNAc kinase</fullName>
    </alternativeName>
</protein>
<dbReference type="GO" id="GO:0005524">
    <property type="term" value="F:ATP binding"/>
    <property type="evidence" value="ECO:0007669"/>
    <property type="project" value="UniProtKB-UniRule"/>
</dbReference>
<dbReference type="HAMAP" id="MF_01270">
    <property type="entry name" value="AnhMurNAc_kinase"/>
    <property type="match status" value="1"/>
</dbReference>
<dbReference type="UniPathway" id="UPA00343"/>
<keyword evidence="1" id="KW-0547">Nucleotide-binding</keyword>
<evidence type="ECO:0000313" key="2">
    <source>
        <dbReference type="EMBL" id="SDT88331.1"/>
    </source>
</evidence>
<dbReference type="GO" id="GO:0016773">
    <property type="term" value="F:phosphotransferase activity, alcohol group as acceptor"/>
    <property type="evidence" value="ECO:0007669"/>
    <property type="project" value="UniProtKB-UniRule"/>
</dbReference>
<organism evidence="2 3">
    <name type="scientific">Halopseudomonas salegens</name>
    <dbReference type="NCBI Taxonomy" id="1434072"/>
    <lineage>
        <taxon>Bacteria</taxon>
        <taxon>Pseudomonadati</taxon>
        <taxon>Pseudomonadota</taxon>
        <taxon>Gammaproteobacteria</taxon>
        <taxon>Pseudomonadales</taxon>
        <taxon>Pseudomonadaceae</taxon>
        <taxon>Halopseudomonas</taxon>
    </lineage>
</organism>
<proteinExistence type="inferred from homology"/>
<keyword evidence="1" id="KW-0808">Transferase</keyword>
<accession>A0A1H2DZR0</accession>
<gene>
    <name evidence="1" type="primary">anmK</name>
    <name evidence="2" type="ORF">SAMN05216210_0152</name>
</gene>
<dbReference type="EC" id="2.7.1.170" evidence="1"/>
<dbReference type="CDD" id="cd24050">
    <property type="entry name" value="ASKHA_NBD_ANMK"/>
    <property type="match status" value="1"/>
</dbReference>
<keyword evidence="1 2" id="KW-0418">Kinase</keyword>
<dbReference type="AlphaFoldDB" id="A0A1H2DZR0"/>
<dbReference type="GO" id="GO:0009254">
    <property type="term" value="P:peptidoglycan turnover"/>
    <property type="evidence" value="ECO:0007669"/>
    <property type="project" value="UniProtKB-UniRule"/>
</dbReference>
<keyword evidence="3" id="KW-1185">Reference proteome</keyword>
<dbReference type="InterPro" id="IPR005338">
    <property type="entry name" value="Anhydro_N_Ac-Mur_kinase"/>
</dbReference>
<dbReference type="PANTHER" id="PTHR30605:SF0">
    <property type="entry name" value="ANHYDRO-N-ACETYLMURAMIC ACID KINASE"/>
    <property type="match status" value="1"/>
</dbReference>
<dbReference type="InterPro" id="IPR043129">
    <property type="entry name" value="ATPase_NBD"/>
</dbReference>
<keyword evidence="1" id="KW-0067">ATP-binding</keyword>
<sequence>MSWWLIGVMSGTSLDGIDLALTRLHPEHGIDLVGADCLPFPPELRNELQALCEPGNDEIRRAGLAGQAWAELTAKGIHALLARHQLKSEQILAIGSHGQTIRHHPELGFSVQIGAPALLAERCRIQVVSDFRSRDLAAGGEGAPLVPAFHQWLLADPEQARAVINIGGFANLTLLRPGHAVTGFDSGPGNILLDAWIQQHQDRAYDAEGCWAASGTVHSGLVAQLLADPYFSRAAPKSTGREYFNSLWLERQLKNFGQPLPAADVQACLLELTAHSIANAVTGQVSDCKSVHICGGGAANTHLLQRLKELLSPLQVHTTAAVGVDPEWMEAMAFAWLAWRCLQGQSGNLPTVTGAAGPRVLGAVYPG</sequence>
<comment type="function">
    <text evidence="1">Catalyzes the specific phosphorylation of 1,6-anhydro-N-acetylmuramic acid (anhMurNAc) with the simultaneous cleavage of the 1,6-anhydro ring, generating MurNAc-6-P. Is required for the utilization of anhMurNAc either imported from the medium or derived from its own cell wall murein, and thus plays a role in cell wall recycling.</text>
</comment>
<comment type="pathway">
    <text evidence="1">Cell wall biogenesis; peptidoglycan recycling.</text>
</comment>
<dbReference type="GO" id="GO:0016301">
    <property type="term" value="F:kinase activity"/>
    <property type="evidence" value="ECO:0007669"/>
    <property type="project" value="UniProtKB-KW"/>
</dbReference>
<dbReference type="GO" id="GO:0006040">
    <property type="term" value="P:amino sugar metabolic process"/>
    <property type="evidence" value="ECO:0007669"/>
    <property type="project" value="InterPro"/>
</dbReference>
<dbReference type="Pfam" id="PF03702">
    <property type="entry name" value="AnmK"/>
    <property type="match status" value="1"/>
</dbReference>
<feature type="binding site" evidence="1">
    <location>
        <begin position="11"/>
        <end position="18"/>
    </location>
    <ligand>
        <name>ATP</name>
        <dbReference type="ChEBI" id="CHEBI:30616"/>
    </ligand>
</feature>
<evidence type="ECO:0000256" key="1">
    <source>
        <dbReference type="HAMAP-Rule" id="MF_01270"/>
    </source>
</evidence>
<keyword evidence="1" id="KW-0119">Carbohydrate metabolism</keyword>
<evidence type="ECO:0000313" key="3">
    <source>
        <dbReference type="Proteomes" id="UP000243924"/>
    </source>
</evidence>
<dbReference type="UniPathway" id="UPA00544"/>
<comment type="catalytic activity">
    <reaction evidence="1">
        <text>1,6-anhydro-N-acetyl-beta-muramate + ATP + H2O = N-acetyl-D-muramate 6-phosphate + ADP + H(+)</text>
        <dbReference type="Rhea" id="RHEA:24952"/>
        <dbReference type="ChEBI" id="CHEBI:15377"/>
        <dbReference type="ChEBI" id="CHEBI:15378"/>
        <dbReference type="ChEBI" id="CHEBI:30616"/>
        <dbReference type="ChEBI" id="CHEBI:58690"/>
        <dbReference type="ChEBI" id="CHEBI:58722"/>
        <dbReference type="ChEBI" id="CHEBI:456216"/>
        <dbReference type="EC" id="2.7.1.170"/>
    </reaction>
</comment>
<name>A0A1H2DZR0_9GAMM</name>
<dbReference type="SUPFAM" id="SSF53067">
    <property type="entry name" value="Actin-like ATPase domain"/>
    <property type="match status" value="1"/>
</dbReference>
<comment type="similarity">
    <text evidence="1">Belongs to the anhydro-N-acetylmuramic acid kinase family.</text>
</comment>
<dbReference type="STRING" id="1434072.SAMN05216210_0152"/>
<dbReference type="PANTHER" id="PTHR30605">
    <property type="entry name" value="ANHYDRO-N-ACETYLMURAMIC ACID KINASE"/>
    <property type="match status" value="1"/>
</dbReference>
<comment type="pathway">
    <text evidence="1">Amino-sugar metabolism; 1,6-anhydro-N-acetylmuramate degradation.</text>
</comment>
<dbReference type="Gene3D" id="3.30.420.40">
    <property type="match status" value="2"/>
</dbReference>
<dbReference type="Proteomes" id="UP000243924">
    <property type="component" value="Chromosome I"/>
</dbReference>
<reference evidence="3" key="1">
    <citation type="submission" date="2016-10" db="EMBL/GenBank/DDBJ databases">
        <authorList>
            <person name="Varghese N."/>
            <person name="Submissions S."/>
        </authorList>
    </citation>
    <scope>NUCLEOTIDE SEQUENCE [LARGE SCALE GENOMIC DNA]</scope>
    <source>
        <strain evidence="3">CECT 8338</strain>
    </source>
</reference>
<dbReference type="NCBIfam" id="NF007139">
    <property type="entry name" value="PRK09585.1-3"/>
    <property type="match status" value="1"/>
</dbReference>
<dbReference type="EMBL" id="LT629787">
    <property type="protein sequence ID" value="SDT88331.1"/>
    <property type="molecule type" value="Genomic_DNA"/>
</dbReference>
<dbReference type="GO" id="GO:0097175">
    <property type="term" value="P:1,6-anhydro-N-acetyl-beta-muramic acid catabolic process"/>
    <property type="evidence" value="ECO:0007669"/>
    <property type="project" value="UniProtKB-UniRule"/>
</dbReference>